<name>A0AAQ2HGJ2_9MICO</name>
<dbReference type="AlphaFoldDB" id="A0AAQ2HGJ2"/>
<gene>
    <name evidence="2" type="ORF">E3O49_03170</name>
</gene>
<evidence type="ECO:0008006" key="4">
    <source>
        <dbReference type="Google" id="ProtNLM"/>
    </source>
</evidence>
<protein>
    <recommendedName>
        <fullName evidence="4">Lipoprotein</fullName>
    </recommendedName>
</protein>
<dbReference type="PROSITE" id="PS51257">
    <property type="entry name" value="PROKAR_LIPOPROTEIN"/>
    <property type="match status" value="1"/>
</dbReference>
<keyword evidence="3" id="KW-1185">Reference proteome</keyword>
<reference evidence="2 3" key="1">
    <citation type="submission" date="2019-03" db="EMBL/GenBank/DDBJ databases">
        <title>Genomics of glacier-inhabiting Cryobacterium strains.</title>
        <authorList>
            <person name="Liu Q."/>
            <person name="Xin Y.-H."/>
        </authorList>
    </citation>
    <scope>NUCLEOTIDE SEQUENCE [LARGE SCALE GENOMIC DNA]</scope>
    <source>
        <strain evidence="3">TMT1-22</strain>
    </source>
</reference>
<dbReference type="Proteomes" id="UP000297403">
    <property type="component" value="Unassembled WGS sequence"/>
</dbReference>
<dbReference type="EMBL" id="SOFY01000013">
    <property type="protein sequence ID" value="TFC51656.1"/>
    <property type="molecule type" value="Genomic_DNA"/>
</dbReference>
<evidence type="ECO:0000313" key="2">
    <source>
        <dbReference type="EMBL" id="TFC51656.1"/>
    </source>
</evidence>
<comment type="caution">
    <text evidence="2">The sequence shown here is derived from an EMBL/GenBank/DDBJ whole genome shotgun (WGS) entry which is preliminary data.</text>
</comment>
<feature type="chain" id="PRO_5042947809" description="Lipoprotein" evidence="1">
    <location>
        <begin position="27"/>
        <end position="168"/>
    </location>
</feature>
<proteinExistence type="predicted"/>
<feature type="signal peptide" evidence="1">
    <location>
        <begin position="1"/>
        <end position="26"/>
    </location>
</feature>
<evidence type="ECO:0000256" key="1">
    <source>
        <dbReference type="SAM" id="SignalP"/>
    </source>
</evidence>
<keyword evidence="1" id="KW-0732">Signal</keyword>
<sequence>MRSLRLISLPLIVLGSALVLVTGCTAQSSAPSTTGSGSAPTDQVVVRPVSQAGLPAAGFTVTDDSAVTVDCGTTPTNARPSLVAVDDNILSCSPSSVYAVACWKDASPGSVLCFRDPWKVDLARMTSKGDLPTVPAPPAAQPLGLLLADGERCLMRSGDRLGRQRRRH</sequence>
<evidence type="ECO:0000313" key="3">
    <source>
        <dbReference type="Proteomes" id="UP000297403"/>
    </source>
</evidence>
<accession>A0AAQ2HGJ2</accession>
<dbReference type="RefSeq" id="WP_134450987.1">
    <property type="nucleotide sequence ID" value="NZ_SOFY01000013.1"/>
</dbReference>
<organism evidence="2 3">
    <name type="scientific">Cryobacterium shii</name>
    <dbReference type="NCBI Taxonomy" id="1259235"/>
    <lineage>
        <taxon>Bacteria</taxon>
        <taxon>Bacillati</taxon>
        <taxon>Actinomycetota</taxon>
        <taxon>Actinomycetes</taxon>
        <taxon>Micrococcales</taxon>
        <taxon>Microbacteriaceae</taxon>
        <taxon>Cryobacterium</taxon>
    </lineage>
</organism>